<keyword evidence="4" id="KW-0319">Glycerol metabolism</keyword>
<organism evidence="9 10">
    <name type="scientific">Pseudaquabacterium pictum</name>
    <dbReference type="NCBI Taxonomy" id="2315236"/>
    <lineage>
        <taxon>Bacteria</taxon>
        <taxon>Pseudomonadati</taxon>
        <taxon>Pseudomonadota</taxon>
        <taxon>Betaproteobacteria</taxon>
        <taxon>Burkholderiales</taxon>
        <taxon>Sphaerotilaceae</taxon>
        <taxon>Pseudaquabacterium</taxon>
    </lineage>
</organism>
<reference evidence="10" key="1">
    <citation type="submission" date="2019-03" db="EMBL/GenBank/DDBJ databases">
        <title>Aquabacterium pictum sp.nov., the first bacteriochlorophyll a-containing freshwater bacterium in the genus Aquabacterium of the class Betaproteobacteria.</title>
        <authorList>
            <person name="Hirose S."/>
            <person name="Tank M."/>
            <person name="Hara E."/>
            <person name="Tamaki H."/>
            <person name="Takaichi S."/>
            <person name="Haruta S."/>
            <person name="Hanada S."/>
        </authorList>
    </citation>
    <scope>NUCLEOTIDE SEQUENCE [LARGE SCALE GENOMIC DNA]</scope>
    <source>
        <strain evidence="10">W35</strain>
    </source>
</reference>
<proteinExistence type="inferred from homology"/>
<feature type="chain" id="PRO_5019760792" description="glycerophosphodiester phosphodiesterase" evidence="7">
    <location>
        <begin position="29"/>
        <end position="419"/>
    </location>
</feature>
<evidence type="ECO:0000313" key="9">
    <source>
        <dbReference type="EMBL" id="GCL64811.1"/>
    </source>
</evidence>
<dbReference type="InterPro" id="IPR030395">
    <property type="entry name" value="GP_PDE_dom"/>
</dbReference>
<dbReference type="InterPro" id="IPR017946">
    <property type="entry name" value="PLC-like_Pdiesterase_TIM-brl"/>
</dbReference>
<gene>
    <name evidence="9" type="ORF">AQPW35_38920</name>
</gene>
<dbReference type="InterPro" id="IPR013424">
    <property type="entry name" value="Ice-binding_C"/>
</dbReference>
<name>A0A480ATR9_9BURK</name>
<evidence type="ECO:0000256" key="1">
    <source>
        <dbReference type="ARBA" id="ARBA00007277"/>
    </source>
</evidence>
<dbReference type="EC" id="3.1.4.46" evidence="2"/>
<keyword evidence="10" id="KW-1185">Reference proteome</keyword>
<dbReference type="Gene3D" id="3.20.20.190">
    <property type="entry name" value="Phosphatidylinositol (PI) phosphodiesterase"/>
    <property type="match status" value="1"/>
</dbReference>
<feature type="signal peptide" evidence="7">
    <location>
        <begin position="1"/>
        <end position="28"/>
    </location>
</feature>
<dbReference type="GO" id="GO:0042597">
    <property type="term" value="C:periplasmic space"/>
    <property type="evidence" value="ECO:0007669"/>
    <property type="project" value="TreeGrafter"/>
</dbReference>
<comment type="caution">
    <text evidence="9">The sequence shown here is derived from an EMBL/GenBank/DDBJ whole genome shotgun (WGS) entry which is preliminary data.</text>
</comment>
<evidence type="ECO:0000256" key="2">
    <source>
        <dbReference type="ARBA" id="ARBA00012247"/>
    </source>
</evidence>
<dbReference type="PROSITE" id="PS51704">
    <property type="entry name" value="GP_PDE"/>
    <property type="match status" value="1"/>
</dbReference>
<dbReference type="RefSeq" id="WP_137734531.1">
    <property type="nucleotide sequence ID" value="NZ_BJCL01000011.1"/>
</dbReference>
<evidence type="ECO:0000256" key="4">
    <source>
        <dbReference type="ARBA" id="ARBA00022798"/>
    </source>
</evidence>
<evidence type="ECO:0000256" key="7">
    <source>
        <dbReference type="SAM" id="SignalP"/>
    </source>
</evidence>
<dbReference type="SUPFAM" id="SSF51695">
    <property type="entry name" value="PLC-like phosphodiesterases"/>
    <property type="match status" value="1"/>
</dbReference>
<evidence type="ECO:0000256" key="6">
    <source>
        <dbReference type="ARBA" id="ARBA00047512"/>
    </source>
</evidence>
<sequence>MTSTRHHLALAAGITAAITLLASPAARATTWNTLDGAAPIVIGHRGASGYRPEHTLASYALAIKMGANYIEPDLVLTRDGVLIARHEPILDGTTDVASKFGADRKSTRMLDGVQTTAYFADTFTLAEIKTLQAVQTRGRLVDYSRNQTAFDNDRSIPTLDEVISLAKAQSQATGRTIGIYPELKHSTYSRDVSVAAGRPATYFEDTLVATLHAAYGNTGAAPVFIQSFEVNNLQYLNTRTDIKLVQLVDADDVNPDGSMSLVAPYDRPYDQAARGRTLTFADLVSDVGLRMVATYADGIGPWKPYLVKTVADGIDRDGNGTININDRRVDGSTGVIEAAHAAGLLVHTWTFRNDASGYGFADPQAEMAYYMQLGVDGVFTDFPDTGVAALQAAAVPEPQTWALLLGGVAALGALKRRRG</sequence>
<dbReference type="NCBIfam" id="TIGR02595">
    <property type="entry name" value="PEP_CTERM"/>
    <property type="match status" value="1"/>
</dbReference>
<dbReference type="Proteomes" id="UP000301751">
    <property type="component" value="Unassembled WGS sequence"/>
</dbReference>
<keyword evidence="3 7" id="KW-0732">Signal</keyword>
<dbReference type="GO" id="GO:0008889">
    <property type="term" value="F:glycerophosphodiester phosphodiesterase activity"/>
    <property type="evidence" value="ECO:0007669"/>
    <property type="project" value="UniProtKB-EC"/>
</dbReference>
<evidence type="ECO:0000256" key="3">
    <source>
        <dbReference type="ARBA" id="ARBA00022729"/>
    </source>
</evidence>
<dbReference type="Pfam" id="PF03009">
    <property type="entry name" value="GDPD"/>
    <property type="match status" value="1"/>
</dbReference>
<dbReference type="OrthoDB" id="9795622at2"/>
<evidence type="ECO:0000259" key="8">
    <source>
        <dbReference type="PROSITE" id="PS51704"/>
    </source>
</evidence>
<comment type="catalytic activity">
    <reaction evidence="6">
        <text>a sn-glycero-3-phosphodiester + H2O = an alcohol + sn-glycerol 3-phosphate + H(+)</text>
        <dbReference type="Rhea" id="RHEA:12969"/>
        <dbReference type="ChEBI" id="CHEBI:15377"/>
        <dbReference type="ChEBI" id="CHEBI:15378"/>
        <dbReference type="ChEBI" id="CHEBI:30879"/>
        <dbReference type="ChEBI" id="CHEBI:57597"/>
        <dbReference type="ChEBI" id="CHEBI:83408"/>
        <dbReference type="EC" id="3.1.4.46"/>
    </reaction>
</comment>
<dbReference type="PANTHER" id="PTHR43620:SF7">
    <property type="entry name" value="GLYCEROPHOSPHODIESTER PHOSPHODIESTERASE GDPD5-RELATED"/>
    <property type="match status" value="1"/>
</dbReference>
<protein>
    <recommendedName>
        <fullName evidence="2">glycerophosphodiester phosphodiesterase</fullName>
        <ecNumber evidence="2">3.1.4.46</ecNumber>
    </recommendedName>
</protein>
<comment type="similarity">
    <text evidence="1">Belongs to the glycerophosphoryl diester phosphodiesterase family.</text>
</comment>
<accession>A0A480ATR9</accession>
<dbReference type="PANTHER" id="PTHR43620">
    <property type="entry name" value="GLYCEROPHOSPHORYL DIESTER PHOSPHODIESTERASE"/>
    <property type="match status" value="1"/>
</dbReference>
<keyword evidence="5" id="KW-0378">Hydrolase</keyword>
<evidence type="ECO:0000256" key="5">
    <source>
        <dbReference type="ARBA" id="ARBA00022801"/>
    </source>
</evidence>
<dbReference type="Pfam" id="PF07589">
    <property type="entry name" value="PEP-CTERM"/>
    <property type="match status" value="1"/>
</dbReference>
<dbReference type="AlphaFoldDB" id="A0A480ATR9"/>
<dbReference type="EMBL" id="BJCL01000011">
    <property type="protein sequence ID" value="GCL64811.1"/>
    <property type="molecule type" value="Genomic_DNA"/>
</dbReference>
<dbReference type="GO" id="GO:0006071">
    <property type="term" value="P:glycerol metabolic process"/>
    <property type="evidence" value="ECO:0007669"/>
    <property type="project" value="UniProtKB-KW"/>
</dbReference>
<feature type="domain" description="GP-PDE" evidence="8">
    <location>
        <begin position="39"/>
        <end position="390"/>
    </location>
</feature>
<evidence type="ECO:0000313" key="10">
    <source>
        <dbReference type="Proteomes" id="UP000301751"/>
    </source>
</evidence>
<dbReference type="GO" id="GO:0006629">
    <property type="term" value="P:lipid metabolic process"/>
    <property type="evidence" value="ECO:0007669"/>
    <property type="project" value="InterPro"/>
</dbReference>